<reference evidence="2 3" key="1">
    <citation type="journal article" date="2018" name="Front. Microbiol.">
        <title>Genome-Wide Analysis of Corynespora cassiicola Leaf Fall Disease Putative Effectors.</title>
        <authorList>
            <person name="Lopez D."/>
            <person name="Ribeiro S."/>
            <person name="Label P."/>
            <person name="Fumanal B."/>
            <person name="Venisse J.S."/>
            <person name="Kohler A."/>
            <person name="de Oliveira R.R."/>
            <person name="Labutti K."/>
            <person name="Lipzen A."/>
            <person name="Lail K."/>
            <person name="Bauer D."/>
            <person name="Ohm R.A."/>
            <person name="Barry K.W."/>
            <person name="Spatafora J."/>
            <person name="Grigoriev I.V."/>
            <person name="Martin F.M."/>
            <person name="Pujade-Renaud V."/>
        </authorList>
    </citation>
    <scope>NUCLEOTIDE SEQUENCE [LARGE SCALE GENOMIC DNA]</scope>
    <source>
        <strain evidence="2 3">Philippines</strain>
    </source>
</reference>
<dbReference type="Proteomes" id="UP000240883">
    <property type="component" value="Unassembled WGS sequence"/>
</dbReference>
<evidence type="ECO:0000256" key="1">
    <source>
        <dbReference type="SAM" id="MobiDB-lite"/>
    </source>
</evidence>
<organism evidence="2 3">
    <name type="scientific">Corynespora cassiicola Philippines</name>
    <dbReference type="NCBI Taxonomy" id="1448308"/>
    <lineage>
        <taxon>Eukaryota</taxon>
        <taxon>Fungi</taxon>
        <taxon>Dikarya</taxon>
        <taxon>Ascomycota</taxon>
        <taxon>Pezizomycotina</taxon>
        <taxon>Dothideomycetes</taxon>
        <taxon>Pleosporomycetidae</taxon>
        <taxon>Pleosporales</taxon>
        <taxon>Corynesporascaceae</taxon>
        <taxon>Corynespora</taxon>
    </lineage>
</organism>
<proteinExistence type="predicted"/>
<protein>
    <submittedName>
        <fullName evidence="2">Uncharacterized protein</fullName>
    </submittedName>
</protein>
<dbReference type="AlphaFoldDB" id="A0A2T2P544"/>
<evidence type="ECO:0000313" key="2">
    <source>
        <dbReference type="EMBL" id="PSN72800.1"/>
    </source>
</evidence>
<name>A0A2T2P544_CORCC</name>
<accession>A0A2T2P544</accession>
<dbReference type="OrthoDB" id="3718497at2759"/>
<dbReference type="EMBL" id="KZ678129">
    <property type="protein sequence ID" value="PSN72800.1"/>
    <property type="molecule type" value="Genomic_DNA"/>
</dbReference>
<feature type="compositionally biased region" description="Basic and acidic residues" evidence="1">
    <location>
        <begin position="303"/>
        <end position="312"/>
    </location>
</feature>
<feature type="region of interest" description="Disordered" evidence="1">
    <location>
        <begin position="269"/>
        <end position="312"/>
    </location>
</feature>
<evidence type="ECO:0000313" key="3">
    <source>
        <dbReference type="Proteomes" id="UP000240883"/>
    </source>
</evidence>
<keyword evidence="3" id="KW-1185">Reference proteome</keyword>
<sequence length="312" mass="35424">MAGQSKFESLPVEVFNNILSHLIIPRSRLPGLTERQSTYDFPERALVKHSYHTNLTAPPDFNRFADDLFTIASIQHPFNTLALTSRHTRSLVESYCAYLVKFNNLFNLPFAHFIKYGPNSVHPSLGSLVYRRLWLWVAPRCCIYCGYTISVYAHNPRVRLIAGCGDCFYAQALLMEEVEKQYHFSRAVLEANGVRGIVAPIKLDAPAPGKKTTNDWVLRADVEALALRVYKTKAYHNKDSRNEDVCSKCVELETVDLHLQLEKGSLHRPFLEDVPHRQPTSSSHPSPEPRETHRLVSSSPRPGKTEIHFEGA</sequence>
<gene>
    <name evidence="2" type="ORF">BS50DRAFT_568401</name>
</gene>